<dbReference type="AlphaFoldDB" id="A0A5C3QMV9"/>
<gene>
    <name evidence="3" type="ORF">BDV98DRAFT_551061</name>
</gene>
<dbReference type="GO" id="GO:0031956">
    <property type="term" value="F:medium-chain fatty acid-CoA ligase activity"/>
    <property type="evidence" value="ECO:0007669"/>
    <property type="project" value="TreeGrafter"/>
</dbReference>
<evidence type="ECO:0000313" key="4">
    <source>
        <dbReference type="Proteomes" id="UP000305067"/>
    </source>
</evidence>
<feature type="domain" description="AMP-dependent synthetase/ligase" evidence="2">
    <location>
        <begin position="13"/>
        <end position="354"/>
    </location>
</feature>
<dbReference type="Proteomes" id="UP000305067">
    <property type="component" value="Unassembled WGS sequence"/>
</dbReference>
<dbReference type="InterPro" id="IPR042099">
    <property type="entry name" value="ANL_N_sf"/>
</dbReference>
<comment type="similarity">
    <text evidence="1">Belongs to the ATP-dependent AMP-binding enzyme family.</text>
</comment>
<proteinExistence type="inferred from homology"/>
<dbReference type="Pfam" id="PF23562">
    <property type="entry name" value="AMP-binding_C_3"/>
    <property type="match status" value="1"/>
</dbReference>
<protein>
    <submittedName>
        <fullName evidence="3">Acetyl-CoA synthetase-like protein</fullName>
    </submittedName>
</protein>
<dbReference type="Gene3D" id="3.40.50.12780">
    <property type="entry name" value="N-terminal domain of ligase-like"/>
    <property type="match status" value="1"/>
</dbReference>
<dbReference type="OrthoDB" id="429813at2759"/>
<dbReference type="PANTHER" id="PTHR43201:SF8">
    <property type="entry name" value="ACYL-COA SYNTHETASE FAMILY MEMBER 3"/>
    <property type="match status" value="1"/>
</dbReference>
<dbReference type="EMBL" id="ML178832">
    <property type="protein sequence ID" value="TFK99733.1"/>
    <property type="molecule type" value="Genomic_DNA"/>
</dbReference>
<dbReference type="PANTHER" id="PTHR43201">
    <property type="entry name" value="ACYL-COA SYNTHETASE"/>
    <property type="match status" value="1"/>
</dbReference>
<dbReference type="SUPFAM" id="SSF56801">
    <property type="entry name" value="Acetyl-CoA synthetase-like"/>
    <property type="match status" value="1"/>
</dbReference>
<reference evidence="3 4" key="1">
    <citation type="journal article" date="2019" name="Nat. Ecol. Evol.">
        <title>Megaphylogeny resolves global patterns of mushroom evolution.</title>
        <authorList>
            <person name="Varga T."/>
            <person name="Krizsan K."/>
            <person name="Foldi C."/>
            <person name="Dima B."/>
            <person name="Sanchez-Garcia M."/>
            <person name="Sanchez-Ramirez S."/>
            <person name="Szollosi G.J."/>
            <person name="Szarkandi J.G."/>
            <person name="Papp V."/>
            <person name="Albert L."/>
            <person name="Andreopoulos W."/>
            <person name="Angelini C."/>
            <person name="Antonin V."/>
            <person name="Barry K.W."/>
            <person name="Bougher N.L."/>
            <person name="Buchanan P."/>
            <person name="Buyck B."/>
            <person name="Bense V."/>
            <person name="Catcheside P."/>
            <person name="Chovatia M."/>
            <person name="Cooper J."/>
            <person name="Damon W."/>
            <person name="Desjardin D."/>
            <person name="Finy P."/>
            <person name="Geml J."/>
            <person name="Haridas S."/>
            <person name="Hughes K."/>
            <person name="Justo A."/>
            <person name="Karasinski D."/>
            <person name="Kautmanova I."/>
            <person name="Kiss B."/>
            <person name="Kocsube S."/>
            <person name="Kotiranta H."/>
            <person name="LaButti K.M."/>
            <person name="Lechner B.E."/>
            <person name="Liimatainen K."/>
            <person name="Lipzen A."/>
            <person name="Lukacs Z."/>
            <person name="Mihaltcheva S."/>
            <person name="Morgado L.N."/>
            <person name="Niskanen T."/>
            <person name="Noordeloos M.E."/>
            <person name="Ohm R.A."/>
            <person name="Ortiz-Santana B."/>
            <person name="Ovrebo C."/>
            <person name="Racz N."/>
            <person name="Riley R."/>
            <person name="Savchenko A."/>
            <person name="Shiryaev A."/>
            <person name="Soop K."/>
            <person name="Spirin V."/>
            <person name="Szebenyi C."/>
            <person name="Tomsovsky M."/>
            <person name="Tulloss R.E."/>
            <person name="Uehling J."/>
            <person name="Grigoriev I.V."/>
            <person name="Vagvolgyi C."/>
            <person name="Papp T."/>
            <person name="Martin F.M."/>
            <person name="Miettinen O."/>
            <person name="Hibbett D.S."/>
            <person name="Nagy L.G."/>
        </authorList>
    </citation>
    <scope>NUCLEOTIDE SEQUENCE [LARGE SCALE GENOMIC DNA]</scope>
    <source>
        <strain evidence="3 4">CBS 309.79</strain>
    </source>
</reference>
<dbReference type="STRING" id="1884261.A0A5C3QMV9"/>
<dbReference type="GO" id="GO:0006631">
    <property type="term" value="P:fatty acid metabolic process"/>
    <property type="evidence" value="ECO:0007669"/>
    <property type="project" value="TreeGrafter"/>
</dbReference>
<organism evidence="3 4">
    <name type="scientific">Pterulicium gracile</name>
    <dbReference type="NCBI Taxonomy" id="1884261"/>
    <lineage>
        <taxon>Eukaryota</taxon>
        <taxon>Fungi</taxon>
        <taxon>Dikarya</taxon>
        <taxon>Basidiomycota</taxon>
        <taxon>Agaricomycotina</taxon>
        <taxon>Agaricomycetes</taxon>
        <taxon>Agaricomycetidae</taxon>
        <taxon>Agaricales</taxon>
        <taxon>Pleurotineae</taxon>
        <taxon>Pterulaceae</taxon>
        <taxon>Pterulicium</taxon>
    </lineage>
</organism>
<dbReference type="Pfam" id="PF00501">
    <property type="entry name" value="AMP-binding"/>
    <property type="match status" value="1"/>
</dbReference>
<dbReference type="InterPro" id="IPR000873">
    <property type="entry name" value="AMP-dep_synth/lig_dom"/>
</dbReference>
<evidence type="ECO:0000313" key="3">
    <source>
        <dbReference type="EMBL" id="TFK99733.1"/>
    </source>
</evidence>
<evidence type="ECO:0000256" key="1">
    <source>
        <dbReference type="ARBA" id="ARBA00006432"/>
    </source>
</evidence>
<name>A0A5C3QMV9_9AGAR</name>
<evidence type="ECO:0000259" key="2">
    <source>
        <dbReference type="Pfam" id="PF00501"/>
    </source>
</evidence>
<sequence length="545" mass="60707">MSSSFRSHLTVLEKTASLHPEASAFRLPVVGADGAILQWSSVSYQQFWEDVESTARHWLQELTSQSIYSGSVVGMWYVLNGMAYSDVLHIYGMSRAGYIPQLFSLRLPNADVICELLARTGATALICDPSLRPALARCPVPVSTVFDHLRPAADPSSPLPSMYDFSPNDRAFIFHTSGSTSGSPKLVPCTYRWIDCAISKGMEINKPFSALSQDVSTWMGSMCHIGQTCSLLFNIVYGSCTIQPTKIAFSSEELKDMVQRCGLNRLAQFATFLSIHIRHSKNDPQLLSMLQNLDEVMYAGIPIGREEEDWALAKGMNVVNLFGSTELGPLMRNVGGSTPTGKLVRPLQCTQYRFVPIQEKSIAESEQHQSTTAQLLELVVLPESGDCPDMSLRAEDGLFHTGDLFQEVLPGLYAPRGRNDDWIKSENSLRCDTKAIEDNVRLQCKHLIEECIVVGNGRPSPALFIEVSSESGAKDHAKVKKEIIRRIRAFHSRLYLHERITDPRMIIVVPSKTLPRTATKGNIRRKEVEGTYQEMLDELYAATRL</sequence>
<accession>A0A5C3QMV9</accession>
<keyword evidence="4" id="KW-1185">Reference proteome</keyword>